<dbReference type="CDD" id="cd07035">
    <property type="entry name" value="TPP_PYR_POX_like"/>
    <property type="match status" value="1"/>
</dbReference>
<dbReference type="Pfam" id="PF02776">
    <property type="entry name" value="TPP_enzyme_N"/>
    <property type="match status" value="1"/>
</dbReference>
<dbReference type="InterPro" id="IPR012001">
    <property type="entry name" value="Thiamin_PyroP_enz_TPP-bd_dom"/>
</dbReference>
<evidence type="ECO:0000256" key="4">
    <source>
        <dbReference type="SAM" id="MobiDB-lite"/>
    </source>
</evidence>
<keyword evidence="2 3" id="KW-0786">Thiamine pyrophosphate</keyword>
<evidence type="ECO:0000313" key="8">
    <source>
        <dbReference type="EMBL" id="CAB3394912.1"/>
    </source>
</evidence>
<dbReference type="InterPro" id="IPR012000">
    <property type="entry name" value="Thiamin_PyroP_enz_cen_dom"/>
</dbReference>
<dbReference type="Gene3D" id="3.40.50.970">
    <property type="match status" value="2"/>
</dbReference>
<accession>A0A6F9EDC4</accession>
<dbReference type="GO" id="GO:0003984">
    <property type="term" value="F:acetolactate synthase activity"/>
    <property type="evidence" value="ECO:0007669"/>
    <property type="project" value="TreeGrafter"/>
</dbReference>
<dbReference type="Proteomes" id="UP000502196">
    <property type="component" value="Chromosome"/>
</dbReference>
<evidence type="ECO:0000259" key="5">
    <source>
        <dbReference type="Pfam" id="PF00205"/>
    </source>
</evidence>
<feature type="domain" description="Thiamine pyrophosphate enzyme N-terminal TPP-binding" evidence="7">
    <location>
        <begin position="1"/>
        <end position="120"/>
    </location>
</feature>
<sequence>MWVADLWVEQWAAAGIEIAFGIPGVHNMALFDALKRDGRIRTVIARHELGAAYMADGYYRTTGKYALVLPITGPGLTNALTGIAEAEGGSSGMIVVATLPRSRDVGQGRGALHELPDQGALVEGLVKFSLTVPRPEEAARMMQEVLDTRFVGRAAPLYIDIPYDLLDAEVSEFAPPAGEAGETGVPRAGVSPEPDVPSETGSAGPDDPLSRDNRLEEPSFPWPVYFAGDGNPSPWLGLLEGKVRSWKRPAVVVGPEAAAVAPLCRELVSRWGVPALTTVAAKGVISGSDPWFAGTTWTPGVEKLLAGCDGLLAIGTRWSLRDWHREQRPGAETVLSTPDPRAVRPDAALSAVVVGPLDAVLRSLLEDLPWEEAAARDGTQAHRAHLARTAAAAEAERVVPEFDLWLRAVRHALPIDALLAVDSCLVGIAMARYLPVLNPGGFLYPMQYCSLGFAVPVAIGAALGGAGQAVALTGDGSLMFTLPELATAVQEDVPLLVVVFNNRAYGSVRDNQRKAYGRTAYVELPGPNMEQLAGAFGFAYQKMAWQDLPANLWRAFPLRDRRLWEVDDSPVDTY</sequence>
<feature type="domain" description="Thiamine pyrophosphate enzyme TPP-binding" evidence="6">
    <location>
        <begin position="428"/>
        <end position="540"/>
    </location>
</feature>
<dbReference type="RefSeq" id="WP_170086137.1">
    <property type="nucleotide sequence ID" value="NZ_CP047972.1"/>
</dbReference>
<dbReference type="GO" id="GO:0030976">
    <property type="term" value="F:thiamine pyrophosphate binding"/>
    <property type="evidence" value="ECO:0007669"/>
    <property type="project" value="InterPro"/>
</dbReference>
<dbReference type="Pfam" id="PF02775">
    <property type="entry name" value="TPP_enzyme_C"/>
    <property type="match status" value="1"/>
</dbReference>
<dbReference type="SUPFAM" id="SSF52518">
    <property type="entry name" value="Thiamin diphosphate-binding fold (THDP-binding)"/>
    <property type="match status" value="2"/>
</dbReference>
<dbReference type="GO" id="GO:0009097">
    <property type="term" value="P:isoleucine biosynthetic process"/>
    <property type="evidence" value="ECO:0007669"/>
    <property type="project" value="TreeGrafter"/>
</dbReference>
<dbReference type="CDD" id="cd00568">
    <property type="entry name" value="TPP_enzymes"/>
    <property type="match status" value="1"/>
</dbReference>
<dbReference type="GO" id="GO:0000287">
    <property type="term" value="F:magnesium ion binding"/>
    <property type="evidence" value="ECO:0007669"/>
    <property type="project" value="InterPro"/>
</dbReference>
<dbReference type="PANTHER" id="PTHR18968:SF13">
    <property type="entry name" value="ACETOLACTATE SYNTHASE CATALYTIC SUBUNIT, MITOCHONDRIAL"/>
    <property type="match status" value="1"/>
</dbReference>
<dbReference type="InterPro" id="IPR011766">
    <property type="entry name" value="TPP_enzyme_TPP-bd"/>
</dbReference>
<proteinExistence type="inferred from homology"/>
<dbReference type="InterPro" id="IPR029061">
    <property type="entry name" value="THDP-binding"/>
</dbReference>
<evidence type="ECO:0000256" key="1">
    <source>
        <dbReference type="ARBA" id="ARBA00007812"/>
    </source>
</evidence>
<feature type="domain" description="Thiamine pyrophosphate enzyme central" evidence="5">
    <location>
        <begin position="245"/>
        <end position="364"/>
    </location>
</feature>
<dbReference type="GO" id="GO:0005948">
    <property type="term" value="C:acetolactate synthase complex"/>
    <property type="evidence" value="ECO:0007669"/>
    <property type="project" value="TreeGrafter"/>
</dbReference>
<evidence type="ECO:0000313" key="9">
    <source>
        <dbReference type="Proteomes" id="UP000502196"/>
    </source>
</evidence>
<reference evidence="8 9" key="1">
    <citation type="submission" date="2020-04" db="EMBL/GenBank/DDBJ databases">
        <authorList>
            <person name="Hogendoorn C."/>
        </authorList>
    </citation>
    <scope>NUCLEOTIDE SEQUENCE [LARGE SCALE GENOMIC DNA]</scope>
    <source>
        <strain evidence="8">COOX1</strain>
    </source>
</reference>
<gene>
    <name evidence="8" type="ORF">COOX1_2654</name>
</gene>
<evidence type="ECO:0000256" key="2">
    <source>
        <dbReference type="ARBA" id="ARBA00023052"/>
    </source>
</evidence>
<dbReference type="EMBL" id="LR792683">
    <property type="protein sequence ID" value="CAB3394912.1"/>
    <property type="molecule type" value="Genomic_DNA"/>
</dbReference>
<dbReference type="Pfam" id="PF00205">
    <property type="entry name" value="TPP_enzyme_M"/>
    <property type="match status" value="1"/>
</dbReference>
<evidence type="ECO:0000256" key="3">
    <source>
        <dbReference type="RuleBase" id="RU362132"/>
    </source>
</evidence>
<organism evidence="8 9">
    <name type="scientific">Kyrpidia spormannii</name>
    <dbReference type="NCBI Taxonomy" id="2055160"/>
    <lineage>
        <taxon>Bacteria</taxon>
        <taxon>Bacillati</taxon>
        <taxon>Bacillota</taxon>
        <taxon>Bacilli</taxon>
        <taxon>Bacillales</taxon>
        <taxon>Alicyclobacillaceae</taxon>
        <taxon>Kyrpidia</taxon>
    </lineage>
</organism>
<dbReference type="Gene3D" id="3.40.50.1220">
    <property type="entry name" value="TPP-binding domain"/>
    <property type="match status" value="1"/>
</dbReference>
<feature type="region of interest" description="Disordered" evidence="4">
    <location>
        <begin position="175"/>
        <end position="214"/>
    </location>
</feature>
<dbReference type="AlphaFoldDB" id="A0A6F9EDC4"/>
<dbReference type="PANTHER" id="PTHR18968">
    <property type="entry name" value="THIAMINE PYROPHOSPHATE ENZYMES"/>
    <property type="match status" value="1"/>
</dbReference>
<evidence type="ECO:0000259" key="6">
    <source>
        <dbReference type="Pfam" id="PF02775"/>
    </source>
</evidence>
<dbReference type="SUPFAM" id="SSF52467">
    <property type="entry name" value="DHS-like NAD/FAD-binding domain"/>
    <property type="match status" value="1"/>
</dbReference>
<evidence type="ECO:0008006" key="10">
    <source>
        <dbReference type="Google" id="ProtNLM"/>
    </source>
</evidence>
<dbReference type="InterPro" id="IPR045229">
    <property type="entry name" value="TPP_enz"/>
</dbReference>
<name>A0A6F9EDC4_9BACL</name>
<evidence type="ECO:0000259" key="7">
    <source>
        <dbReference type="Pfam" id="PF02776"/>
    </source>
</evidence>
<dbReference type="GO" id="GO:0050660">
    <property type="term" value="F:flavin adenine dinucleotide binding"/>
    <property type="evidence" value="ECO:0007669"/>
    <property type="project" value="TreeGrafter"/>
</dbReference>
<comment type="similarity">
    <text evidence="1 3">Belongs to the TPP enzyme family.</text>
</comment>
<protein>
    <recommendedName>
        <fullName evidence="10">Acetolactate synthase</fullName>
    </recommendedName>
</protein>
<dbReference type="InterPro" id="IPR029035">
    <property type="entry name" value="DHS-like_NAD/FAD-binding_dom"/>
</dbReference>
<dbReference type="GO" id="GO:0009099">
    <property type="term" value="P:L-valine biosynthetic process"/>
    <property type="evidence" value="ECO:0007669"/>
    <property type="project" value="TreeGrafter"/>
</dbReference>